<feature type="signal peptide" evidence="2">
    <location>
        <begin position="1"/>
        <end position="25"/>
    </location>
</feature>
<keyword evidence="2" id="KW-0732">Signal</keyword>
<dbReference type="Proteomes" id="UP001290101">
    <property type="component" value="Unassembled WGS sequence"/>
</dbReference>
<accession>A0ABU5J6U5</accession>
<sequence length="219" mass="22524">MRLSRIIMAFTVGLAVAAVPTAAGAAQPQPQPPGYVPQLLLTLNPTAIPLGASFTLHGSGFTPNGTVTIDVSISALPPVAAPAQGTARRSDGSTVAMAAVAYSKPQSSQPQPAPLHFSVTANSAGEFEVSYTPTRVGRYTFTATDEASDPDRTASVTGVVYQKRPPKPPHHDGGGHLPVTGSSLNTPMKLGGGLLGSGAVLLLLTLAWRRRERLGLGGR</sequence>
<name>A0ABU5J6U5_9ACTN</name>
<comment type="caution">
    <text evidence="3">The sequence shown here is derived from an EMBL/GenBank/DDBJ whole genome shotgun (WGS) entry which is preliminary data.</text>
</comment>
<evidence type="ECO:0008006" key="5">
    <source>
        <dbReference type="Google" id="ProtNLM"/>
    </source>
</evidence>
<evidence type="ECO:0000256" key="1">
    <source>
        <dbReference type="SAM" id="MobiDB-lite"/>
    </source>
</evidence>
<gene>
    <name evidence="3" type="ORF">U2F25_02315</name>
</gene>
<dbReference type="EMBL" id="JAXOTQ010000002">
    <property type="protein sequence ID" value="MDZ5488305.1"/>
    <property type="molecule type" value="Genomic_DNA"/>
</dbReference>
<feature type="chain" id="PRO_5045175761" description="LPXTG cell wall anchor domain-containing protein" evidence="2">
    <location>
        <begin position="26"/>
        <end position="219"/>
    </location>
</feature>
<reference evidence="3 4" key="1">
    <citation type="submission" date="2023-12" db="EMBL/GenBank/DDBJ databases">
        <title>Micromonospora sp. nov., isolated from Atacama Desert.</title>
        <authorList>
            <person name="Carro L."/>
            <person name="Golinska P."/>
            <person name="Klenk H.-P."/>
            <person name="Goodfellow M."/>
        </authorList>
    </citation>
    <scope>NUCLEOTIDE SEQUENCE [LARGE SCALE GENOMIC DNA]</scope>
    <source>
        <strain evidence="3 4">4G53</strain>
    </source>
</reference>
<evidence type="ECO:0000256" key="2">
    <source>
        <dbReference type="SAM" id="SignalP"/>
    </source>
</evidence>
<dbReference type="RefSeq" id="WP_322438942.1">
    <property type="nucleotide sequence ID" value="NZ_JAXOTQ010000002.1"/>
</dbReference>
<evidence type="ECO:0000313" key="3">
    <source>
        <dbReference type="EMBL" id="MDZ5488305.1"/>
    </source>
</evidence>
<keyword evidence="4" id="KW-1185">Reference proteome</keyword>
<evidence type="ECO:0000313" key="4">
    <source>
        <dbReference type="Proteomes" id="UP001290101"/>
    </source>
</evidence>
<feature type="region of interest" description="Disordered" evidence="1">
    <location>
        <begin position="163"/>
        <end position="182"/>
    </location>
</feature>
<protein>
    <recommendedName>
        <fullName evidence="5">LPXTG cell wall anchor domain-containing protein</fullName>
    </recommendedName>
</protein>
<organism evidence="3 4">
    <name type="scientific">Micromonospora sicca</name>
    <dbReference type="NCBI Taxonomy" id="2202420"/>
    <lineage>
        <taxon>Bacteria</taxon>
        <taxon>Bacillati</taxon>
        <taxon>Actinomycetota</taxon>
        <taxon>Actinomycetes</taxon>
        <taxon>Micromonosporales</taxon>
        <taxon>Micromonosporaceae</taxon>
        <taxon>Micromonospora</taxon>
    </lineage>
</organism>
<proteinExistence type="predicted"/>